<name>S9TMF3_9TRYP</name>
<proteinExistence type="predicted"/>
<evidence type="ECO:0000313" key="3">
    <source>
        <dbReference type="Proteomes" id="UP000015354"/>
    </source>
</evidence>
<protein>
    <submittedName>
        <fullName evidence="2">Uncharacterized protein</fullName>
    </submittedName>
</protein>
<dbReference type="EMBL" id="ATMH01010443">
    <property type="protein sequence ID" value="EPY17513.1"/>
    <property type="molecule type" value="Genomic_DNA"/>
</dbReference>
<gene>
    <name evidence="2" type="ORF">STCU_10573</name>
</gene>
<evidence type="ECO:0000313" key="2">
    <source>
        <dbReference type="EMBL" id="EPY17513.1"/>
    </source>
</evidence>
<comment type="caution">
    <text evidence="2">The sequence shown here is derived from an EMBL/GenBank/DDBJ whole genome shotgun (WGS) entry which is preliminary data.</text>
</comment>
<feature type="region of interest" description="Disordered" evidence="1">
    <location>
        <begin position="1"/>
        <end position="40"/>
    </location>
</feature>
<dbReference type="AlphaFoldDB" id="S9TMF3"/>
<sequence length="123" mass="13160">MSLAIKDDPRNYDLSPILSGDHTAIPRREEEPQMTSLPSLESNCSNVLTSSLGDVLPPRFQSVCNRTVKTCGTTATEGGCTSAPSTYISADRVMEATAAQDDGSFLPPSYSTAHRIIPCGSMY</sequence>
<evidence type="ECO:0000256" key="1">
    <source>
        <dbReference type="SAM" id="MobiDB-lite"/>
    </source>
</evidence>
<feature type="compositionally biased region" description="Basic and acidic residues" evidence="1">
    <location>
        <begin position="1"/>
        <end position="11"/>
    </location>
</feature>
<dbReference type="Proteomes" id="UP000015354">
    <property type="component" value="Unassembled WGS sequence"/>
</dbReference>
<keyword evidence="3" id="KW-1185">Reference proteome</keyword>
<reference evidence="2 3" key="1">
    <citation type="journal article" date="2013" name="PLoS ONE">
        <title>Predicting the Proteins of Angomonas deanei, Strigomonas culicis and Their Respective Endosymbionts Reveals New Aspects of the Trypanosomatidae Family.</title>
        <authorList>
            <person name="Motta M.C."/>
            <person name="Martins A.C."/>
            <person name="de Souza S.S."/>
            <person name="Catta-Preta C.M."/>
            <person name="Silva R."/>
            <person name="Klein C.C."/>
            <person name="de Almeida L.G."/>
            <person name="de Lima Cunha O."/>
            <person name="Ciapina L.P."/>
            <person name="Brocchi M."/>
            <person name="Colabardini A.C."/>
            <person name="de Araujo Lima B."/>
            <person name="Machado C.R."/>
            <person name="de Almeida Soares C.M."/>
            <person name="Probst C.M."/>
            <person name="de Menezes C.B."/>
            <person name="Thompson C.E."/>
            <person name="Bartholomeu D.C."/>
            <person name="Gradia D.F."/>
            <person name="Pavoni D.P."/>
            <person name="Grisard E.C."/>
            <person name="Fantinatti-Garboggini F."/>
            <person name="Marchini F.K."/>
            <person name="Rodrigues-Luiz G.F."/>
            <person name="Wagner G."/>
            <person name="Goldman G.H."/>
            <person name="Fietto J.L."/>
            <person name="Elias M.C."/>
            <person name="Goldman M.H."/>
            <person name="Sagot M.F."/>
            <person name="Pereira M."/>
            <person name="Stoco P.H."/>
            <person name="de Mendonca-Neto R.P."/>
            <person name="Teixeira S.M."/>
            <person name="Maciel T.E."/>
            <person name="de Oliveira Mendes T.A."/>
            <person name="Urmenyi T.P."/>
            <person name="de Souza W."/>
            <person name="Schenkman S."/>
            <person name="de Vasconcelos A.T."/>
        </authorList>
    </citation>
    <scope>NUCLEOTIDE SEQUENCE [LARGE SCALE GENOMIC DNA]</scope>
</reference>
<accession>S9TMF3</accession>
<organism evidence="2 3">
    <name type="scientific">Strigomonas culicis</name>
    <dbReference type="NCBI Taxonomy" id="28005"/>
    <lineage>
        <taxon>Eukaryota</taxon>
        <taxon>Discoba</taxon>
        <taxon>Euglenozoa</taxon>
        <taxon>Kinetoplastea</taxon>
        <taxon>Metakinetoplastina</taxon>
        <taxon>Trypanosomatida</taxon>
        <taxon>Trypanosomatidae</taxon>
        <taxon>Strigomonadinae</taxon>
        <taxon>Strigomonas</taxon>
    </lineage>
</organism>